<reference evidence="1" key="1">
    <citation type="submission" date="2022-11" db="EMBL/GenBank/DDBJ databases">
        <title>Biodiversity and phylogenetic relationships of bacteria.</title>
        <authorList>
            <person name="Machado R.A.R."/>
            <person name="Bhat A."/>
            <person name="Loulou A."/>
            <person name="Kallel S."/>
        </authorList>
    </citation>
    <scope>NUCLEOTIDE SEQUENCE</scope>
    <source>
        <strain evidence="1">K-TC2</strain>
    </source>
</reference>
<sequence>MTSPIDSPLLPYQLHGEFLLTSYSLRPSDPTFGTTQFLGAHFSHKSSDFPSGGPGTQHKLGGDVIVSPTVGATVTVSLNRDDNFHVEYEIDFSGNIRKGSVVVPPGAVVPFMLNAKPFELGATLANRSAVLQGTLNASKRSAPFTL</sequence>
<dbReference type="Proteomes" id="UP001144805">
    <property type="component" value="Unassembled WGS sequence"/>
</dbReference>
<proteinExistence type="predicted"/>
<evidence type="ECO:0000313" key="1">
    <source>
        <dbReference type="EMBL" id="MCX5569114.1"/>
    </source>
</evidence>
<evidence type="ECO:0000313" key="2">
    <source>
        <dbReference type="Proteomes" id="UP001144805"/>
    </source>
</evidence>
<dbReference type="EMBL" id="JAPKNK010000002">
    <property type="protein sequence ID" value="MCX5569114.1"/>
    <property type="molecule type" value="Genomic_DNA"/>
</dbReference>
<dbReference type="RefSeq" id="WP_266338065.1">
    <property type="nucleotide sequence ID" value="NZ_JAPKNK010000002.1"/>
</dbReference>
<name>A0A9X3E0L1_9HYPH</name>
<keyword evidence="2" id="KW-1185">Reference proteome</keyword>
<dbReference type="AlphaFoldDB" id="A0A9X3E0L1"/>
<comment type="caution">
    <text evidence="1">The sequence shown here is derived from an EMBL/GenBank/DDBJ whole genome shotgun (WGS) entry which is preliminary data.</text>
</comment>
<organism evidence="1 2">
    <name type="scientific">Kaistia nematophila</name>
    <dbReference type="NCBI Taxonomy" id="2994654"/>
    <lineage>
        <taxon>Bacteria</taxon>
        <taxon>Pseudomonadati</taxon>
        <taxon>Pseudomonadota</taxon>
        <taxon>Alphaproteobacteria</taxon>
        <taxon>Hyphomicrobiales</taxon>
        <taxon>Kaistiaceae</taxon>
        <taxon>Kaistia</taxon>
    </lineage>
</organism>
<protein>
    <submittedName>
        <fullName evidence="1">Uncharacterized protein</fullName>
    </submittedName>
</protein>
<gene>
    <name evidence="1" type="ORF">OSH07_07895</name>
</gene>
<accession>A0A9X3E0L1</accession>